<dbReference type="RefSeq" id="WP_201009147.1">
    <property type="nucleotide sequence ID" value="NZ_BTCL01000019.1"/>
</dbReference>
<dbReference type="Proteomes" id="UP001285921">
    <property type="component" value="Unassembled WGS sequence"/>
</dbReference>
<comment type="similarity">
    <text evidence="10">Belongs to the adenylate cyclase family. DacA/CdaA subfamily.</text>
</comment>
<evidence type="ECO:0000256" key="9">
    <source>
        <dbReference type="ARBA" id="ARBA00023136"/>
    </source>
</evidence>
<dbReference type="InterPro" id="IPR036888">
    <property type="entry name" value="DNA_integrity_DisA_N_sf"/>
</dbReference>
<protein>
    <recommendedName>
        <fullName evidence="10">Diadenylate cyclase</fullName>
        <shortName evidence="10">DAC</shortName>
        <ecNumber evidence="10">2.7.7.85</ecNumber>
    </recommendedName>
    <alternativeName>
        <fullName evidence="10">Cyclic-di-AMP synthase</fullName>
        <shortName evidence="10">c-di-AMP synthase</shortName>
    </alternativeName>
</protein>
<comment type="caution">
    <text evidence="10">Lacks conserved residue(s) required for the propagation of feature annotation.</text>
</comment>
<proteinExistence type="inferred from homology"/>
<sequence length="284" mass="31830">MNYFNDLTWNGWIKDIIDIGIVSYIIYKLILLVRGTRAVQLLKGILVLVGTWAISTWFNLYTLKWLMNQMFTFGVLAVFIIFQPELRRALEQLGRGKLFARTSTLERDLIAEQVESVMKAVQHMAQRTIGALIVFERNTGVSELIESGIQMESRITSELLINIFTPNTPLHDGAVIIRGNQIMAAGCYLPLSENPFISKELGTRHRAAIGVSEVSDAIAVIVSEETGQVSLAINGMIVRDIKEESLISKLFEELTPKQTNGKERATVSSFSFSSFWKRKGGRDG</sequence>
<dbReference type="InterPro" id="IPR034701">
    <property type="entry name" value="CdaA"/>
</dbReference>
<keyword evidence="4 10" id="KW-0812">Transmembrane</keyword>
<reference evidence="12 13" key="1">
    <citation type="submission" date="2023-05" db="EMBL/GenBank/DDBJ databases">
        <title>Draft genome of Paenibacillus sp. CCS26.</title>
        <authorList>
            <person name="Akita H."/>
            <person name="Shinto Y."/>
            <person name="Kimura Z."/>
        </authorList>
    </citation>
    <scope>NUCLEOTIDE SEQUENCE [LARGE SCALE GENOMIC DNA]</scope>
    <source>
        <strain evidence="12 13">CCS26</strain>
    </source>
</reference>
<evidence type="ECO:0000313" key="12">
    <source>
        <dbReference type="EMBL" id="GMK47323.1"/>
    </source>
</evidence>
<keyword evidence="6 10" id="KW-0547">Nucleotide-binding</keyword>
<dbReference type="HAMAP" id="MF_01499">
    <property type="entry name" value="DacA"/>
    <property type="match status" value="1"/>
</dbReference>
<dbReference type="Pfam" id="PF02457">
    <property type="entry name" value="DAC"/>
    <property type="match status" value="1"/>
</dbReference>
<evidence type="ECO:0000256" key="5">
    <source>
        <dbReference type="ARBA" id="ARBA00022695"/>
    </source>
</evidence>
<keyword evidence="13" id="KW-1185">Reference proteome</keyword>
<dbReference type="NCBIfam" id="TIGR00159">
    <property type="entry name" value="diadenylate cyclase CdaA"/>
    <property type="match status" value="1"/>
</dbReference>
<evidence type="ECO:0000256" key="7">
    <source>
        <dbReference type="ARBA" id="ARBA00022840"/>
    </source>
</evidence>
<comment type="caution">
    <text evidence="12">The sequence shown here is derived from an EMBL/GenBank/DDBJ whole genome shotgun (WGS) entry which is preliminary data.</text>
</comment>
<organism evidence="12 13">
    <name type="scientific">Paenibacillus glycanilyticus</name>
    <dbReference type="NCBI Taxonomy" id="126569"/>
    <lineage>
        <taxon>Bacteria</taxon>
        <taxon>Bacillati</taxon>
        <taxon>Bacillota</taxon>
        <taxon>Bacilli</taxon>
        <taxon>Bacillales</taxon>
        <taxon>Paenibacillaceae</taxon>
        <taxon>Paenibacillus</taxon>
    </lineage>
</organism>
<accession>A0ABQ6NQF9</accession>
<keyword evidence="3 10" id="KW-0808">Transferase</keyword>
<name>A0ABQ6NQF9_9BACL</name>
<evidence type="ECO:0000256" key="3">
    <source>
        <dbReference type="ARBA" id="ARBA00022679"/>
    </source>
</evidence>
<keyword evidence="2 10" id="KW-1003">Cell membrane</keyword>
<feature type="transmembrane region" description="Helical" evidence="10">
    <location>
        <begin position="40"/>
        <end position="59"/>
    </location>
</feature>
<feature type="transmembrane region" description="Helical" evidence="10">
    <location>
        <begin position="12"/>
        <end position="33"/>
    </location>
</feature>
<feature type="domain" description="DAC" evidence="11">
    <location>
        <begin position="83"/>
        <end position="243"/>
    </location>
</feature>
<evidence type="ECO:0000256" key="1">
    <source>
        <dbReference type="ARBA" id="ARBA00000877"/>
    </source>
</evidence>
<evidence type="ECO:0000256" key="10">
    <source>
        <dbReference type="HAMAP-Rule" id="MF_01499"/>
    </source>
</evidence>
<evidence type="ECO:0000256" key="2">
    <source>
        <dbReference type="ARBA" id="ARBA00022475"/>
    </source>
</evidence>
<dbReference type="SUPFAM" id="SSF143597">
    <property type="entry name" value="YojJ-like"/>
    <property type="match status" value="1"/>
</dbReference>
<dbReference type="Pfam" id="PF19293">
    <property type="entry name" value="CdaA_N"/>
    <property type="match status" value="1"/>
</dbReference>
<evidence type="ECO:0000259" key="11">
    <source>
        <dbReference type="PROSITE" id="PS51794"/>
    </source>
</evidence>
<dbReference type="Gene3D" id="3.40.1700.10">
    <property type="entry name" value="DNA integrity scanning protein, DisA, N-terminal domain"/>
    <property type="match status" value="1"/>
</dbReference>
<evidence type="ECO:0000313" key="13">
    <source>
        <dbReference type="Proteomes" id="UP001285921"/>
    </source>
</evidence>
<evidence type="ECO:0000256" key="4">
    <source>
        <dbReference type="ARBA" id="ARBA00022692"/>
    </source>
</evidence>
<dbReference type="EC" id="2.7.7.85" evidence="10"/>
<dbReference type="PIRSF" id="PIRSF004793">
    <property type="entry name" value="UCP004793"/>
    <property type="match status" value="1"/>
</dbReference>
<keyword evidence="5 10" id="KW-0548">Nucleotidyltransferase</keyword>
<dbReference type="InterPro" id="IPR050338">
    <property type="entry name" value="DisA"/>
</dbReference>
<feature type="transmembrane region" description="Helical" evidence="10">
    <location>
        <begin position="65"/>
        <end position="82"/>
    </location>
</feature>
<keyword evidence="9 10" id="KW-0472">Membrane</keyword>
<dbReference type="PANTHER" id="PTHR34185">
    <property type="entry name" value="DIADENYLATE CYCLASE"/>
    <property type="match status" value="1"/>
</dbReference>
<comment type="catalytic activity">
    <reaction evidence="1 10">
        <text>2 ATP = 3',3'-c-di-AMP + 2 diphosphate</text>
        <dbReference type="Rhea" id="RHEA:35655"/>
        <dbReference type="ChEBI" id="CHEBI:30616"/>
        <dbReference type="ChEBI" id="CHEBI:33019"/>
        <dbReference type="ChEBI" id="CHEBI:71500"/>
        <dbReference type="EC" id="2.7.7.85"/>
    </reaction>
</comment>
<keyword evidence="7 10" id="KW-0067">ATP-binding</keyword>
<comment type="function">
    <text evidence="10">Catalyzes the condensation of 2 ATP molecules into cyclic di-AMP (c-di-AMP), a second messenger used to regulate differing processes in different bacteria.</text>
</comment>
<evidence type="ECO:0000256" key="8">
    <source>
        <dbReference type="ARBA" id="ARBA00022989"/>
    </source>
</evidence>
<dbReference type="InterPro" id="IPR003390">
    <property type="entry name" value="DNA_integrity_scan_DisA_N"/>
</dbReference>
<dbReference type="PROSITE" id="PS51794">
    <property type="entry name" value="DAC"/>
    <property type="match status" value="1"/>
</dbReference>
<dbReference type="InterPro" id="IPR014046">
    <property type="entry name" value="C-di-AMP_synthase"/>
</dbReference>
<dbReference type="PANTHER" id="PTHR34185:SF1">
    <property type="entry name" value="DIADENYLATE CYCLASE"/>
    <property type="match status" value="1"/>
</dbReference>
<dbReference type="InterPro" id="IPR045585">
    <property type="entry name" value="CdaA_N"/>
</dbReference>
<evidence type="ECO:0000256" key="6">
    <source>
        <dbReference type="ARBA" id="ARBA00022741"/>
    </source>
</evidence>
<dbReference type="EMBL" id="BTCL01000019">
    <property type="protein sequence ID" value="GMK47323.1"/>
    <property type="molecule type" value="Genomic_DNA"/>
</dbReference>
<comment type="subunit">
    <text evidence="10">Probably a homodimer.</text>
</comment>
<keyword evidence="8 10" id="KW-1133">Transmembrane helix</keyword>
<gene>
    <name evidence="10" type="primary">dacA</name>
    <name evidence="12" type="ORF">PghCCS26_44530</name>
</gene>